<dbReference type="GO" id="GO:0004175">
    <property type="term" value="F:endopeptidase activity"/>
    <property type="evidence" value="ECO:0007669"/>
    <property type="project" value="UniProtKB-ARBA"/>
</dbReference>
<dbReference type="GO" id="GO:0006508">
    <property type="term" value="P:proteolysis"/>
    <property type="evidence" value="ECO:0007669"/>
    <property type="project" value="UniProtKB-KW"/>
</dbReference>
<feature type="transmembrane region" description="Helical" evidence="1">
    <location>
        <begin position="121"/>
        <end position="141"/>
    </location>
</feature>
<dbReference type="GO" id="GO:0008237">
    <property type="term" value="F:metallopeptidase activity"/>
    <property type="evidence" value="ECO:0007669"/>
    <property type="project" value="UniProtKB-KW"/>
</dbReference>
<evidence type="ECO:0000256" key="1">
    <source>
        <dbReference type="SAM" id="Phobius"/>
    </source>
</evidence>
<sequence>MAARPNLSGLYLSLIAGEWALVYYVWKVGLRRTGTTIGELIGGKWASPKAALLDVLWAGGLWTLWKGAYFVWWTWFGTGHSTSISRLMPQGATESTLWVLLSISAGISEELVFRGYFQRQFLAWTGRVSVAVLLQVMLFGIAHGYQGVQNCLAIAAYGALFTLLALYRKSLRPGILAHAWTDIAGGLLR</sequence>
<evidence type="ECO:0000313" key="3">
    <source>
        <dbReference type="EMBL" id="QOY87215.1"/>
    </source>
</evidence>
<feature type="transmembrane region" description="Helical" evidence="1">
    <location>
        <begin position="147"/>
        <end position="167"/>
    </location>
</feature>
<keyword evidence="3" id="KW-0482">Metalloprotease</keyword>
<dbReference type="GO" id="GO:0080120">
    <property type="term" value="P:CAAX-box protein maturation"/>
    <property type="evidence" value="ECO:0007669"/>
    <property type="project" value="UniProtKB-ARBA"/>
</dbReference>
<evidence type="ECO:0000259" key="2">
    <source>
        <dbReference type="Pfam" id="PF02517"/>
    </source>
</evidence>
<accession>A0A7S7NP71</accession>
<keyword evidence="3" id="KW-0378">Hydrolase</keyword>
<dbReference type="EMBL" id="CP063849">
    <property type="protein sequence ID" value="QOY87215.1"/>
    <property type="molecule type" value="Genomic_DNA"/>
</dbReference>
<dbReference type="InterPro" id="IPR003675">
    <property type="entry name" value="Rce1/LyrA-like_dom"/>
</dbReference>
<keyword evidence="4" id="KW-1185">Reference proteome</keyword>
<feature type="transmembrane region" description="Helical" evidence="1">
    <location>
        <begin position="6"/>
        <end position="26"/>
    </location>
</feature>
<feature type="transmembrane region" description="Helical" evidence="1">
    <location>
        <begin position="51"/>
        <end position="75"/>
    </location>
</feature>
<protein>
    <submittedName>
        <fullName evidence="3">CPBP family intramembrane metalloprotease</fullName>
    </submittedName>
</protein>
<proteinExistence type="predicted"/>
<reference evidence="3 4" key="1">
    <citation type="submission" date="2020-10" db="EMBL/GenBank/DDBJ databases">
        <title>Complete genome sequence of Paludibaculum fermentans P105T, a facultatively anaerobic acidobacterium capable of dissimilatory Fe(III) reduction.</title>
        <authorList>
            <person name="Dedysh S.N."/>
            <person name="Beletsky A.V."/>
            <person name="Kulichevskaya I.S."/>
            <person name="Mardanov A.V."/>
            <person name="Ravin N.V."/>
        </authorList>
    </citation>
    <scope>NUCLEOTIDE SEQUENCE [LARGE SCALE GENOMIC DNA]</scope>
    <source>
        <strain evidence="3 4">P105</strain>
    </source>
</reference>
<keyword evidence="3" id="KW-0645">Protease</keyword>
<dbReference type="KEGG" id="pfer:IRI77_31325"/>
<keyword evidence="1" id="KW-0472">Membrane</keyword>
<dbReference type="RefSeq" id="WP_194448884.1">
    <property type="nucleotide sequence ID" value="NZ_CP063849.1"/>
</dbReference>
<dbReference type="Proteomes" id="UP000593892">
    <property type="component" value="Chromosome"/>
</dbReference>
<dbReference type="Pfam" id="PF02517">
    <property type="entry name" value="Rce1-like"/>
    <property type="match status" value="1"/>
</dbReference>
<evidence type="ECO:0000313" key="4">
    <source>
        <dbReference type="Proteomes" id="UP000593892"/>
    </source>
</evidence>
<name>A0A7S7NP71_PALFE</name>
<keyword evidence="1" id="KW-1133">Transmembrane helix</keyword>
<dbReference type="AlphaFoldDB" id="A0A7S7NP71"/>
<gene>
    <name evidence="3" type="ORF">IRI77_31325</name>
</gene>
<feature type="domain" description="CAAX prenyl protease 2/Lysostaphin resistance protein A-like" evidence="2">
    <location>
        <begin position="96"/>
        <end position="183"/>
    </location>
</feature>
<keyword evidence="1" id="KW-0812">Transmembrane</keyword>
<organism evidence="3 4">
    <name type="scientific">Paludibaculum fermentans</name>
    <dbReference type="NCBI Taxonomy" id="1473598"/>
    <lineage>
        <taxon>Bacteria</taxon>
        <taxon>Pseudomonadati</taxon>
        <taxon>Acidobacteriota</taxon>
        <taxon>Terriglobia</taxon>
        <taxon>Bryobacterales</taxon>
        <taxon>Bryobacteraceae</taxon>
        <taxon>Paludibaculum</taxon>
    </lineage>
</organism>